<evidence type="ECO:0000313" key="3">
    <source>
        <dbReference type="Proteomes" id="UP000229401"/>
    </source>
</evidence>
<dbReference type="Gene3D" id="3.30.70.1290">
    <property type="entry name" value="Transposase IS200-like"/>
    <property type="match status" value="1"/>
</dbReference>
<dbReference type="EMBL" id="PFLI01000024">
    <property type="protein sequence ID" value="PIY72483.1"/>
    <property type="molecule type" value="Genomic_DNA"/>
</dbReference>
<dbReference type="GO" id="GO:0004803">
    <property type="term" value="F:transposase activity"/>
    <property type="evidence" value="ECO:0007669"/>
    <property type="project" value="InterPro"/>
</dbReference>
<dbReference type="SMART" id="SM01321">
    <property type="entry name" value="Y1_Tnp"/>
    <property type="match status" value="1"/>
</dbReference>
<proteinExistence type="predicted"/>
<dbReference type="PANTHER" id="PTHR36966">
    <property type="entry name" value="REP-ASSOCIATED TYROSINE TRANSPOSASE"/>
    <property type="match status" value="1"/>
</dbReference>
<organism evidence="2 3">
    <name type="scientific">Candidatus Roizmanbacteria bacterium CG_4_10_14_0_8_um_filter_33_9</name>
    <dbReference type="NCBI Taxonomy" id="1974826"/>
    <lineage>
        <taxon>Bacteria</taxon>
        <taxon>Candidatus Roizmaniibacteriota</taxon>
    </lineage>
</organism>
<evidence type="ECO:0000313" key="2">
    <source>
        <dbReference type="EMBL" id="PIY72483.1"/>
    </source>
</evidence>
<sequence length="187" mass="22586">MLDRYHQKYRIPSTRLQKFDYSSNGYYFVTICTKDKENCFGEVVNNKMQLSGIGKIVKTYWFRIQNHFSFVITDEFIIMPNHIHGIMVICHNNKTNNDIYNNNGRDMINHVSTWKKMTPMGKYTLGEIIRWYKGIVTFHIRNKLCNTFSWQPRFYDHIIRDEKSLLSIREYIHNNPKNWEEDEENTI</sequence>
<dbReference type="InterPro" id="IPR052715">
    <property type="entry name" value="RAYT_transposase"/>
</dbReference>
<dbReference type="AlphaFoldDB" id="A0A2M7QJG9"/>
<evidence type="ECO:0000259" key="1">
    <source>
        <dbReference type="SMART" id="SM01321"/>
    </source>
</evidence>
<dbReference type="InterPro" id="IPR002686">
    <property type="entry name" value="Transposase_17"/>
</dbReference>
<dbReference type="PANTHER" id="PTHR36966:SF1">
    <property type="entry name" value="REP-ASSOCIATED TYROSINE TRANSPOSASE"/>
    <property type="match status" value="1"/>
</dbReference>
<dbReference type="Proteomes" id="UP000229401">
    <property type="component" value="Unassembled WGS sequence"/>
</dbReference>
<accession>A0A2M7QJG9</accession>
<reference evidence="3" key="1">
    <citation type="submission" date="2017-09" db="EMBL/GenBank/DDBJ databases">
        <title>Depth-based differentiation of microbial function through sediment-hosted aquifers and enrichment of novel symbionts in the deep terrestrial subsurface.</title>
        <authorList>
            <person name="Probst A.J."/>
            <person name="Ladd B."/>
            <person name="Jarett J.K."/>
            <person name="Geller-Mcgrath D.E."/>
            <person name="Sieber C.M.K."/>
            <person name="Emerson J.B."/>
            <person name="Anantharaman K."/>
            <person name="Thomas B.C."/>
            <person name="Malmstrom R."/>
            <person name="Stieglmeier M."/>
            <person name="Klingl A."/>
            <person name="Woyke T."/>
            <person name="Ryan C.M."/>
            <person name="Banfield J.F."/>
        </authorList>
    </citation>
    <scope>NUCLEOTIDE SEQUENCE [LARGE SCALE GENOMIC DNA]</scope>
</reference>
<dbReference type="GO" id="GO:0043565">
    <property type="term" value="F:sequence-specific DNA binding"/>
    <property type="evidence" value="ECO:0007669"/>
    <property type="project" value="TreeGrafter"/>
</dbReference>
<name>A0A2M7QJG9_9BACT</name>
<dbReference type="SUPFAM" id="SSF143422">
    <property type="entry name" value="Transposase IS200-like"/>
    <property type="match status" value="1"/>
</dbReference>
<dbReference type="GO" id="GO:0006313">
    <property type="term" value="P:DNA transposition"/>
    <property type="evidence" value="ECO:0007669"/>
    <property type="project" value="InterPro"/>
</dbReference>
<protein>
    <submittedName>
        <fullName evidence="2">Transposase</fullName>
    </submittedName>
</protein>
<gene>
    <name evidence="2" type="ORF">COY87_00750</name>
</gene>
<comment type="caution">
    <text evidence="2">The sequence shown here is derived from an EMBL/GenBank/DDBJ whole genome shotgun (WGS) entry which is preliminary data.</text>
</comment>
<feature type="domain" description="Transposase IS200-like" evidence="1">
    <location>
        <begin position="22"/>
        <end position="175"/>
    </location>
</feature>
<dbReference type="InterPro" id="IPR036515">
    <property type="entry name" value="Transposase_17_sf"/>
</dbReference>